<reference evidence="2 3" key="1">
    <citation type="submission" date="2015-04" db="EMBL/GenBank/DDBJ databases">
        <title>Complete genome sequence of Schizopora paradoxa KUC8140, a cosmopolitan wood degrader in East Asia.</title>
        <authorList>
            <consortium name="DOE Joint Genome Institute"/>
            <person name="Min B."/>
            <person name="Park H."/>
            <person name="Jang Y."/>
            <person name="Kim J.-J."/>
            <person name="Kim K.H."/>
            <person name="Pangilinan J."/>
            <person name="Lipzen A."/>
            <person name="Riley R."/>
            <person name="Grigoriev I.V."/>
            <person name="Spatafora J.W."/>
            <person name="Choi I.-G."/>
        </authorList>
    </citation>
    <scope>NUCLEOTIDE SEQUENCE [LARGE SCALE GENOMIC DNA]</scope>
    <source>
        <strain evidence="2 3">KUC8140</strain>
    </source>
</reference>
<dbReference type="Proteomes" id="UP000053477">
    <property type="component" value="Unassembled WGS sequence"/>
</dbReference>
<evidence type="ECO:0000313" key="3">
    <source>
        <dbReference type="Proteomes" id="UP000053477"/>
    </source>
</evidence>
<name>A0A0H2R4M3_9AGAM</name>
<dbReference type="InParanoid" id="A0A0H2R4M3"/>
<dbReference type="AlphaFoldDB" id="A0A0H2R4M3"/>
<proteinExistence type="predicted"/>
<organism evidence="2 3">
    <name type="scientific">Schizopora paradoxa</name>
    <dbReference type="NCBI Taxonomy" id="27342"/>
    <lineage>
        <taxon>Eukaryota</taxon>
        <taxon>Fungi</taxon>
        <taxon>Dikarya</taxon>
        <taxon>Basidiomycota</taxon>
        <taxon>Agaricomycotina</taxon>
        <taxon>Agaricomycetes</taxon>
        <taxon>Hymenochaetales</taxon>
        <taxon>Schizoporaceae</taxon>
        <taxon>Schizopora</taxon>
    </lineage>
</organism>
<protein>
    <submittedName>
        <fullName evidence="2">Uncharacterized protein</fullName>
    </submittedName>
</protein>
<dbReference type="EMBL" id="KQ086219">
    <property type="protein sequence ID" value="KLO06292.1"/>
    <property type="molecule type" value="Genomic_DNA"/>
</dbReference>
<sequence>MPVEVHSSITIRLWPLDIVGKELEYDGLQYLSVLRPFPSSSSIFSLVQLRPRLRGLRLDDPTMRLNKSHSLYFTKPTNKLHVSAFARAPYANRLSVFPTPAVIKTLEHAERRLLKFVTITLVSDLHKGLAELRRELPSSKSDEGAEKRVGGRRYCSKYDSDITEEQRKVTKNHPGLVHALFLAYKFLHDIELAQSESYSYSYDHQAKAFLETRRNNQKFGCESGCSELGESTLKEHKDESESRRVQTLILNKLTNITSFNSKTISDQLSNHATHEKPRSLHTMEPTEASSVLPTFKGRFLSIKPPGEKVAVMDDDEWLGFDLGGLKFDGVEINHAAGAFASSNEAAKYVKLQDKRERVDTEGDEIDDREHSKISSDDSETEQVNRISRLSKIRTVEQSQHSSHIQSEDGLEDQLSARGQIVAYDHDKYDSEADGSSEISIYDGDDIYDGDESESCSEEEMMIDAYDEGEVVDTDIGEGAEGAEMWSFDEGEEVVEVGSGGLADSLHESTSGISIRLELQLDERTSRWRARVL</sequence>
<gene>
    <name evidence="2" type="ORF">SCHPADRAFT_895572</name>
</gene>
<accession>A0A0H2R4M3</accession>
<evidence type="ECO:0000256" key="1">
    <source>
        <dbReference type="SAM" id="MobiDB-lite"/>
    </source>
</evidence>
<feature type="region of interest" description="Disordered" evidence="1">
    <location>
        <begin position="356"/>
        <end position="411"/>
    </location>
</feature>
<evidence type="ECO:0000313" key="2">
    <source>
        <dbReference type="EMBL" id="KLO06292.1"/>
    </source>
</evidence>
<keyword evidence="3" id="KW-1185">Reference proteome</keyword>